<dbReference type="SUPFAM" id="SSF54909">
    <property type="entry name" value="Dimeric alpha+beta barrel"/>
    <property type="match status" value="1"/>
</dbReference>
<reference evidence="2" key="1">
    <citation type="journal article" date="2019" name="Int. J. Syst. Evol. Microbiol.">
        <title>The Global Catalogue of Microorganisms (GCM) 10K type strain sequencing project: providing services to taxonomists for standard genome sequencing and annotation.</title>
        <authorList>
            <consortium name="The Broad Institute Genomics Platform"/>
            <consortium name="The Broad Institute Genome Sequencing Center for Infectious Disease"/>
            <person name="Wu L."/>
            <person name="Ma J."/>
        </authorList>
    </citation>
    <scope>NUCLEOTIDE SEQUENCE [LARGE SCALE GENOMIC DNA]</scope>
    <source>
        <strain evidence="2">JCM 9371</strain>
    </source>
</reference>
<gene>
    <name evidence="1" type="ORF">ACFQZM_43625</name>
</gene>
<dbReference type="InterPro" id="IPR011008">
    <property type="entry name" value="Dimeric_a/b-barrel"/>
</dbReference>
<keyword evidence="2" id="KW-1185">Reference proteome</keyword>
<dbReference type="RefSeq" id="WP_131755815.1">
    <property type="nucleotide sequence ID" value="NZ_CAACUY010000009.1"/>
</dbReference>
<comment type="caution">
    <text evidence="1">The sequence shown here is derived from an EMBL/GenBank/DDBJ whole genome shotgun (WGS) entry which is preliminary data.</text>
</comment>
<proteinExistence type="predicted"/>
<dbReference type="Proteomes" id="UP001597063">
    <property type="component" value="Unassembled WGS sequence"/>
</dbReference>
<protein>
    <submittedName>
        <fullName evidence="1">YciI family protein</fullName>
    </submittedName>
</protein>
<dbReference type="Gene3D" id="3.30.70.1060">
    <property type="entry name" value="Dimeric alpha+beta barrel"/>
    <property type="match status" value="1"/>
</dbReference>
<organism evidence="1 2">
    <name type="scientific">Actinomadura fibrosa</name>
    <dbReference type="NCBI Taxonomy" id="111802"/>
    <lineage>
        <taxon>Bacteria</taxon>
        <taxon>Bacillati</taxon>
        <taxon>Actinomycetota</taxon>
        <taxon>Actinomycetes</taxon>
        <taxon>Streptosporangiales</taxon>
        <taxon>Thermomonosporaceae</taxon>
        <taxon>Actinomadura</taxon>
    </lineage>
</organism>
<accession>A0ABW2XYW4</accession>
<name>A0ABW2XYW4_9ACTN</name>
<sequence>MKLYALNMWQPRGQMPPQDVLEKVMMDVRALRLELEDAEAWVFGAGLCGPETSTVLRPQGDQVIATDGPYVDGGEYVGGMTIIKVPDLDAALMWGHRYVRVTGLPVEVRPFWAGV</sequence>
<dbReference type="EMBL" id="JBHTGP010000031">
    <property type="protein sequence ID" value="MFD0691443.1"/>
    <property type="molecule type" value="Genomic_DNA"/>
</dbReference>
<evidence type="ECO:0000313" key="1">
    <source>
        <dbReference type="EMBL" id="MFD0691443.1"/>
    </source>
</evidence>
<evidence type="ECO:0000313" key="2">
    <source>
        <dbReference type="Proteomes" id="UP001597063"/>
    </source>
</evidence>